<name>A0A545AKU8_9ACTN</name>
<gene>
    <name evidence="5" type="ORF">FL583_27055</name>
</gene>
<evidence type="ECO:0000256" key="1">
    <source>
        <dbReference type="ARBA" id="ARBA00006484"/>
    </source>
</evidence>
<dbReference type="PRINTS" id="PR00080">
    <property type="entry name" value="SDRFAMILY"/>
</dbReference>
<reference evidence="5 6" key="1">
    <citation type="submission" date="2019-07" db="EMBL/GenBank/DDBJ databases">
        <title>Cryptosporangium phraense sp. nov., isolated from plant litter.</title>
        <authorList>
            <person name="Suriyachadkun C."/>
        </authorList>
    </citation>
    <scope>NUCLEOTIDE SEQUENCE [LARGE SCALE GENOMIC DNA]</scope>
    <source>
        <strain evidence="5 6">A-T 5661</strain>
    </source>
</reference>
<keyword evidence="6" id="KW-1185">Reference proteome</keyword>
<dbReference type="Pfam" id="PF00106">
    <property type="entry name" value="adh_short"/>
    <property type="match status" value="1"/>
</dbReference>
<evidence type="ECO:0000256" key="3">
    <source>
        <dbReference type="RuleBase" id="RU000363"/>
    </source>
</evidence>
<protein>
    <submittedName>
        <fullName evidence="5">SDR family NAD(P)-dependent oxidoreductase</fullName>
    </submittedName>
</protein>
<dbReference type="InterPro" id="IPR020904">
    <property type="entry name" value="Sc_DH/Rdtase_CS"/>
</dbReference>
<dbReference type="InParanoid" id="A0A545AKU8"/>
<evidence type="ECO:0000256" key="2">
    <source>
        <dbReference type="ARBA" id="ARBA00023002"/>
    </source>
</evidence>
<dbReference type="RefSeq" id="WP_142707654.1">
    <property type="nucleotide sequence ID" value="NZ_VIRS01000021.1"/>
</dbReference>
<dbReference type="PRINTS" id="PR00081">
    <property type="entry name" value="GDHRDH"/>
</dbReference>
<comment type="similarity">
    <text evidence="1 3">Belongs to the short-chain dehydrogenases/reductases (SDR) family.</text>
</comment>
<feature type="domain" description="Ketoreductase" evidence="4">
    <location>
        <begin position="7"/>
        <end position="195"/>
    </location>
</feature>
<dbReference type="PROSITE" id="PS00061">
    <property type="entry name" value="ADH_SHORT"/>
    <property type="match status" value="1"/>
</dbReference>
<dbReference type="InterPro" id="IPR057326">
    <property type="entry name" value="KR_dom"/>
</dbReference>
<dbReference type="InterPro" id="IPR051687">
    <property type="entry name" value="Peroxisomal_Beta-Oxidation"/>
</dbReference>
<proteinExistence type="inferred from homology"/>
<dbReference type="SUPFAM" id="SSF51735">
    <property type="entry name" value="NAD(P)-binding Rossmann-fold domains"/>
    <property type="match status" value="1"/>
</dbReference>
<evidence type="ECO:0000313" key="5">
    <source>
        <dbReference type="EMBL" id="TQS41942.1"/>
    </source>
</evidence>
<sequence>MTGLDGRVVIVTGAGKGLGRAFALDLAARGARVVVNNRNRVVDDAGLGPADHVVREIEAGGGEAVADHGAVEDPATAQRLVATALDRWGRLDGLVTSAAVSRPQILHNTTPENLQEVLAVNVIGTALVAAAASKAMRVAGYGRIVLVASTAGLHGEPTVSAYAASKGAVIALGRTAAVEGARRGVLTNVVLPYATTQMTSDGMDPRYAGLMRAEAVAPLVSALLEPGSEVNGQVVVAAAGGLRAADSVEGGTVRLADFPDLSSALAASREGKQHTYPEAQAAFQDFAAELVIP</sequence>
<evidence type="ECO:0000313" key="6">
    <source>
        <dbReference type="Proteomes" id="UP000317982"/>
    </source>
</evidence>
<organism evidence="5 6">
    <name type="scientific">Cryptosporangium phraense</name>
    <dbReference type="NCBI Taxonomy" id="2593070"/>
    <lineage>
        <taxon>Bacteria</taxon>
        <taxon>Bacillati</taxon>
        <taxon>Actinomycetota</taxon>
        <taxon>Actinomycetes</taxon>
        <taxon>Cryptosporangiales</taxon>
        <taxon>Cryptosporangiaceae</taxon>
        <taxon>Cryptosporangium</taxon>
    </lineage>
</organism>
<dbReference type="EMBL" id="VIRS01000021">
    <property type="protein sequence ID" value="TQS41942.1"/>
    <property type="molecule type" value="Genomic_DNA"/>
</dbReference>
<dbReference type="SMART" id="SM00822">
    <property type="entry name" value="PKS_KR"/>
    <property type="match status" value="1"/>
</dbReference>
<dbReference type="Gene3D" id="3.40.50.720">
    <property type="entry name" value="NAD(P)-binding Rossmann-like Domain"/>
    <property type="match status" value="1"/>
</dbReference>
<dbReference type="OrthoDB" id="272646at2"/>
<dbReference type="PANTHER" id="PTHR45024:SF2">
    <property type="entry name" value="SCP2 DOMAIN-CONTAINING PROTEIN"/>
    <property type="match status" value="1"/>
</dbReference>
<dbReference type="AlphaFoldDB" id="A0A545AKU8"/>
<dbReference type="GO" id="GO:0016491">
    <property type="term" value="F:oxidoreductase activity"/>
    <property type="evidence" value="ECO:0007669"/>
    <property type="project" value="UniProtKB-KW"/>
</dbReference>
<dbReference type="InterPro" id="IPR036291">
    <property type="entry name" value="NAD(P)-bd_dom_sf"/>
</dbReference>
<dbReference type="InterPro" id="IPR002347">
    <property type="entry name" value="SDR_fam"/>
</dbReference>
<evidence type="ECO:0000259" key="4">
    <source>
        <dbReference type="SMART" id="SM00822"/>
    </source>
</evidence>
<keyword evidence="2" id="KW-0560">Oxidoreductase</keyword>
<dbReference type="Proteomes" id="UP000317982">
    <property type="component" value="Unassembled WGS sequence"/>
</dbReference>
<comment type="caution">
    <text evidence="5">The sequence shown here is derived from an EMBL/GenBank/DDBJ whole genome shotgun (WGS) entry which is preliminary data.</text>
</comment>
<accession>A0A545AKU8</accession>
<dbReference type="PANTHER" id="PTHR45024">
    <property type="entry name" value="DEHYDROGENASES, SHORT CHAIN"/>
    <property type="match status" value="1"/>
</dbReference>